<sequence length="87" mass="10171">MEGRAIAIGGLRMMVWRQKQEHGLRFLTQKASNRAAVHGVKQPINETIDEEVEQHIKKGKEDKERDRKLVEEKINKSQVKRHQDSNK</sequence>
<evidence type="ECO:0000256" key="1">
    <source>
        <dbReference type="SAM" id="MobiDB-lite"/>
    </source>
</evidence>
<dbReference type="EMBL" id="AWWV01011793">
    <property type="protein sequence ID" value="OMO70525.1"/>
    <property type="molecule type" value="Genomic_DNA"/>
</dbReference>
<name>A0A1R3HJM6_COCAP</name>
<dbReference type="OrthoDB" id="1677442at2759"/>
<accession>A0A1R3HJM6</accession>
<evidence type="ECO:0000313" key="2">
    <source>
        <dbReference type="EMBL" id="OMO70525.1"/>
    </source>
</evidence>
<feature type="compositionally biased region" description="Basic and acidic residues" evidence="1">
    <location>
        <begin position="53"/>
        <end position="87"/>
    </location>
</feature>
<gene>
    <name evidence="2" type="ORF">CCACVL1_18845</name>
</gene>
<dbReference type="AlphaFoldDB" id="A0A1R3HJM6"/>
<dbReference type="Gramene" id="OMO70525">
    <property type="protein sequence ID" value="OMO70525"/>
    <property type="gene ID" value="CCACVL1_18845"/>
</dbReference>
<dbReference type="OMA" id="GKCEGMY"/>
<proteinExistence type="predicted"/>
<dbReference type="Proteomes" id="UP000188268">
    <property type="component" value="Unassembled WGS sequence"/>
</dbReference>
<feature type="region of interest" description="Disordered" evidence="1">
    <location>
        <begin position="46"/>
        <end position="87"/>
    </location>
</feature>
<keyword evidence="3" id="KW-1185">Reference proteome</keyword>
<protein>
    <submittedName>
        <fullName evidence="2">Uncharacterized protein</fullName>
    </submittedName>
</protein>
<organism evidence="2 3">
    <name type="scientific">Corchorus capsularis</name>
    <name type="common">Jute</name>
    <dbReference type="NCBI Taxonomy" id="210143"/>
    <lineage>
        <taxon>Eukaryota</taxon>
        <taxon>Viridiplantae</taxon>
        <taxon>Streptophyta</taxon>
        <taxon>Embryophyta</taxon>
        <taxon>Tracheophyta</taxon>
        <taxon>Spermatophyta</taxon>
        <taxon>Magnoliopsida</taxon>
        <taxon>eudicotyledons</taxon>
        <taxon>Gunneridae</taxon>
        <taxon>Pentapetalae</taxon>
        <taxon>rosids</taxon>
        <taxon>malvids</taxon>
        <taxon>Malvales</taxon>
        <taxon>Malvaceae</taxon>
        <taxon>Grewioideae</taxon>
        <taxon>Apeibeae</taxon>
        <taxon>Corchorus</taxon>
    </lineage>
</organism>
<reference evidence="2 3" key="1">
    <citation type="submission" date="2013-09" db="EMBL/GenBank/DDBJ databases">
        <title>Corchorus capsularis genome sequencing.</title>
        <authorList>
            <person name="Alam M."/>
            <person name="Haque M.S."/>
            <person name="Islam M.S."/>
            <person name="Emdad E.M."/>
            <person name="Islam M.M."/>
            <person name="Ahmed B."/>
            <person name="Halim A."/>
            <person name="Hossen Q.M.M."/>
            <person name="Hossain M.Z."/>
            <person name="Ahmed R."/>
            <person name="Khan M.M."/>
            <person name="Islam R."/>
            <person name="Rashid M.M."/>
            <person name="Khan S.A."/>
            <person name="Rahman M.S."/>
            <person name="Alam M."/>
        </authorList>
    </citation>
    <scope>NUCLEOTIDE SEQUENCE [LARGE SCALE GENOMIC DNA]</scope>
    <source>
        <strain evidence="3">cv. CVL-1</strain>
        <tissue evidence="2">Whole seedling</tissue>
    </source>
</reference>
<comment type="caution">
    <text evidence="2">The sequence shown here is derived from an EMBL/GenBank/DDBJ whole genome shotgun (WGS) entry which is preliminary data.</text>
</comment>
<evidence type="ECO:0000313" key="3">
    <source>
        <dbReference type="Proteomes" id="UP000188268"/>
    </source>
</evidence>